<dbReference type="InterPro" id="IPR036388">
    <property type="entry name" value="WH-like_DNA-bd_sf"/>
</dbReference>
<dbReference type="PANTHER" id="PTHR44591">
    <property type="entry name" value="STRESS RESPONSE REGULATOR PROTEIN 1"/>
    <property type="match status" value="1"/>
</dbReference>
<dbReference type="GeneID" id="29999981"/>
<dbReference type="InterPro" id="IPR050595">
    <property type="entry name" value="Bact_response_regulator"/>
</dbReference>
<dbReference type="Pfam" id="PF00196">
    <property type="entry name" value="GerE"/>
    <property type="match status" value="1"/>
</dbReference>
<dbReference type="PROSITE" id="PS50110">
    <property type="entry name" value="RESPONSE_REGULATORY"/>
    <property type="match status" value="1"/>
</dbReference>
<dbReference type="PANTHER" id="PTHR44591:SF3">
    <property type="entry name" value="RESPONSE REGULATORY DOMAIN-CONTAINING PROTEIN"/>
    <property type="match status" value="1"/>
</dbReference>
<dbReference type="SUPFAM" id="SSF46894">
    <property type="entry name" value="C-terminal effector domain of the bipartite response regulators"/>
    <property type="match status" value="1"/>
</dbReference>
<dbReference type="PRINTS" id="PR00038">
    <property type="entry name" value="HTHLUXR"/>
</dbReference>
<dbReference type="InterPro" id="IPR011006">
    <property type="entry name" value="CheY-like_superfamily"/>
</dbReference>
<evidence type="ECO:0000256" key="2">
    <source>
        <dbReference type="ARBA" id="ARBA00023125"/>
    </source>
</evidence>
<dbReference type="InterPro" id="IPR000792">
    <property type="entry name" value="Tscrpt_reg_LuxR_C"/>
</dbReference>
<reference evidence="6" key="2">
    <citation type="submission" date="2016-10" db="EMBL/GenBank/DDBJ databases">
        <authorList>
            <person name="de Groot N.N."/>
        </authorList>
    </citation>
    <scope>NUCLEOTIDE SEQUENCE</scope>
    <source>
        <strain evidence="6">J.0154</strain>
    </source>
</reference>
<dbReference type="CDD" id="cd06170">
    <property type="entry name" value="LuxR_C_like"/>
    <property type="match status" value="1"/>
</dbReference>
<dbReference type="GO" id="GO:0003677">
    <property type="term" value="F:DNA binding"/>
    <property type="evidence" value="ECO:0007669"/>
    <property type="project" value="UniProtKB-KW"/>
</dbReference>
<evidence type="ECO:0000313" key="6">
    <source>
        <dbReference type="EMBL" id="SCW23275.1"/>
    </source>
</evidence>
<dbReference type="SUPFAM" id="SSF52172">
    <property type="entry name" value="CheY-like"/>
    <property type="match status" value="1"/>
</dbReference>
<dbReference type="SMART" id="SM00421">
    <property type="entry name" value="HTH_LUXR"/>
    <property type="match status" value="1"/>
</dbReference>
<feature type="domain" description="HTH luxR-type" evidence="4">
    <location>
        <begin position="134"/>
        <end position="199"/>
    </location>
</feature>
<gene>
    <name evidence="6" type="primary">ycf29</name>
    <name evidence="6" type="ORF">J0154_223</name>
</gene>
<keyword evidence="1 3" id="KW-0597">Phosphoprotein</keyword>
<dbReference type="AlphaFoldDB" id="A0A1G4NXA6"/>
<keyword evidence="6" id="KW-0934">Plastid</keyword>
<name>A0A1G4NXA6_9FLOR</name>
<feature type="modified residue" description="4-aspartylphosphate" evidence="3">
    <location>
        <position position="53"/>
    </location>
</feature>
<evidence type="ECO:0000256" key="3">
    <source>
        <dbReference type="PROSITE-ProRule" id="PRU00169"/>
    </source>
</evidence>
<dbReference type="PROSITE" id="PS50043">
    <property type="entry name" value="HTH_LUXR_2"/>
    <property type="match status" value="1"/>
</dbReference>
<feature type="domain" description="Response regulatory" evidence="5">
    <location>
        <begin position="4"/>
        <end position="120"/>
    </location>
</feature>
<dbReference type="PROSITE" id="PS00622">
    <property type="entry name" value="HTH_LUXR_1"/>
    <property type="match status" value="1"/>
</dbReference>
<accession>A0A1G4NXA6</accession>
<dbReference type="SMART" id="SM00448">
    <property type="entry name" value="REC"/>
    <property type="match status" value="1"/>
</dbReference>
<dbReference type="Gene3D" id="3.40.50.2300">
    <property type="match status" value="1"/>
</dbReference>
<dbReference type="Gene3D" id="1.10.10.10">
    <property type="entry name" value="Winged helix-like DNA-binding domain superfamily/Winged helix DNA-binding domain"/>
    <property type="match status" value="1"/>
</dbReference>
<reference evidence="6" key="1">
    <citation type="submission" date="2016-10" db="EMBL/GenBank/DDBJ databases">
        <title>Chloroplast genomes as a tool to resolve red algal phylogenies: a case study in the Nemaliales.</title>
        <authorList>
            <person name="Costa J.F."/>
            <person name="Lin S.M."/>
            <person name="Macaya E.C."/>
            <person name="Fernandez-Garcia C."/>
            <person name="Verbruggen H."/>
        </authorList>
    </citation>
    <scope>NUCLEOTIDE SEQUENCE</scope>
    <source>
        <strain evidence="6">J.0154</strain>
    </source>
</reference>
<sequence length="208" mass="23532">MLNRILLIDDDLTLLLSLSTYLSDVGFHVNTAPNVDSALDLLISDDYDLVVSDIVMPQKNGYKVIEYIKTCPSLQGIPVIFLTAKGMTHDRILGYDLGCASYLVKPFDPAELLSIIRNLLINRKDAKHIIRLSDDSITSMLTNREHEVLRQVLKGMTNKEIALNLGLTVRNIEKYVSRLLSKTGKRNRTELAQYFYSRQFVNDGKQGE</sequence>
<dbReference type="InterPro" id="IPR016032">
    <property type="entry name" value="Sig_transdc_resp-reg_C-effctor"/>
</dbReference>
<keyword evidence="2" id="KW-0238">DNA-binding</keyword>
<dbReference type="Pfam" id="PF00072">
    <property type="entry name" value="Response_reg"/>
    <property type="match status" value="1"/>
</dbReference>
<keyword evidence="6" id="KW-0150">Chloroplast</keyword>
<dbReference type="GO" id="GO:0006355">
    <property type="term" value="P:regulation of DNA-templated transcription"/>
    <property type="evidence" value="ECO:0007669"/>
    <property type="project" value="InterPro"/>
</dbReference>
<organism evidence="6">
    <name type="scientific">Neoizziella asiatica</name>
    <dbReference type="NCBI Taxonomy" id="1077397"/>
    <lineage>
        <taxon>Eukaryota</taxon>
        <taxon>Rhodophyta</taxon>
        <taxon>Florideophyceae</taxon>
        <taxon>Nemaliophycidae</taxon>
        <taxon>Nemaliales</taxon>
        <taxon>Liagoraceae</taxon>
        <taxon>Neoizziella</taxon>
    </lineage>
</organism>
<protein>
    <recommendedName>
        <fullName evidence="7">TctD-like protein</fullName>
    </recommendedName>
</protein>
<evidence type="ECO:0000259" key="4">
    <source>
        <dbReference type="PROSITE" id="PS50043"/>
    </source>
</evidence>
<proteinExistence type="predicted"/>
<evidence type="ECO:0000259" key="5">
    <source>
        <dbReference type="PROSITE" id="PS50110"/>
    </source>
</evidence>
<dbReference type="EMBL" id="LT622872">
    <property type="protein sequence ID" value="SCW23275.1"/>
    <property type="molecule type" value="Genomic_DNA"/>
</dbReference>
<evidence type="ECO:0000256" key="1">
    <source>
        <dbReference type="ARBA" id="ARBA00022553"/>
    </source>
</evidence>
<evidence type="ECO:0008006" key="7">
    <source>
        <dbReference type="Google" id="ProtNLM"/>
    </source>
</evidence>
<dbReference type="RefSeq" id="YP_009314820.1">
    <property type="nucleotide sequence ID" value="NC_031663.1"/>
</dbReference>
<dbReference type="GO" id="GO:0000160">
    <property type="term" value="P:phosphorelay signal transduction system"/>
    <property type="evidence" value="ECO:0007669"/>
    <property type="project" value="InterPro"/>
</dbReference>
<dbReference type="InterPro" id="IPR001789">
    <property type="entry name" value="Sig_transdc_resp-reg_receiver"/>
</dbReference>
<geneLocation type="chloroplast" evidence="6"/>